<feature type="non-terminal residue" evidence="1">
    <location>
        <position position="1"/>
    </location>
</feature>
<evidence type="ECO:0000313" key="1">
    <source>
        <dbReference type="EMBL" id="KAG0418404.1"/>
    </source>
</evidence>
<evidence type="ECO:0000313" key="2">
    <source>
        <dbReference type="Proteomes" id="UP000805193"/>
    </source>
</evidence>
<dbReference type="Proteomes" id="UP000805193">
    <property type="component" value="Unassembled WGS sequence"/>
</dbReference>
<keyword evidence="2" id="KW-1185">Reference proteome</keyword>
<dbReference type="EMBL" id="JABSTQ010010738">
    <property type="protein sequence ID" value="KAG0418404.1"/>
    <property type="molecule type" value="Genomic_DNA"/>
</dbReference>
<comment type="caution">
    <text evidence="1">The sequence shown here is derived from an EMBL/GenBank/DDBJ whole genome shotgun (WGS) entry which is preliminary data.</text>
</comment>
<gene>
    <name evidence="1" type="ORF">HPB47_004869</name>
</gene>
<name>A0AC60PFP9_IXOPE</name>
<reference evidence="1 2" key="1">
    <citation type="journal article" date="2020" name="Cell">
        <title>Large-Scale Comparative Analyses of Tick Genomes Elucidate Their Genetic Diversity and Vector Capacities.</title>
        <authorList>
            <consortium name="Tick Genome and Microbiome Consortium (TIGMIC)"/>
            <person name="Jia N."/>
            <person name="Wang J."/>
            <person name="Shi W."/>
            <person name="Du L."/>
            <person name="Sun Y."/>
            <person name="Zhan W."/>
            <person name="Jiang J.F."/>
            <person name="Wang Q."/>
            <person name="Zhang B."/>
            <person name="Ji P."/>
            <person name="Bell-Sakyi L."/>
            <person name="Cui X.M."/>
            <person name="Yuan T.T."/>
            <person name="Jiang B.G."/>
            <person name="Yang W.F."/>
            <person name="Lam T.T."/>
            <person name="Chang Q.C."/>
            <person name="Ding S.J."/>
            <person name="Wang X.J."/>
            <person name="Zhu J.G."/>
            <person name="Ruan X.D."/>
            <person name="Zhao L."/>
            <person name="Wei J.T."/>
            <person name="Ye R.Z."/>
            <person name="Que T.C."/>
            <person name="Du C.H."/>
            <person name="Zhou Y.H."/>
            <person name="Cheng J.X."/>
            <person name="Dai P.F."/>
            <person name="Guo W.B."/>
            <person name="Han X.H."/>
            <person name="Huang E.J."/>
            <person name="Li L.F."/>
            <person name="Wei W."/>
            <person name="Gao Y.C."/>
            <person name="Liu J.Z."/>
            <person name="Shao H.Z."/>
            <person name="Wang X."/>
            <person name="Wang C.C."/>
            <person name="Yang T.C."/>
            <person name="Huo Q.B."/>
            <person name="Li W."/>
            <person name="Chen H.Y."/>
            <person name="Chen S.E."/>
            <person name="Zhou L.G."/>
            <person name="Ni X.B."/>
            <person name="Tian J.H."/>
            <person name="Sheng Y."/>
            <person name="Liu T."/>
            <person name="Pan Y.S."/>
            <person name="Xia L.Y."/>
            <person name="Li J."/>
            <person name="Zhao F."/>
            <person name="Cao W.C."/>
        </authorList>
    </citation>
    <scope>NUCLEOTIDE SEQUENCE [LARGE SCALE GENOMIC DNA]</scope>
    <source>
        <strain evidence="1">Iper-2018</strain>
    </source>
</reference>
<sequence>VRLGVVGQARRDALPRELAVSARLRGLRCPDPGPVHPTRGPGPGVARRLPQVRRLPAVPRRDVHLLCARRQDLLQARLRQAVRRQVLQVPAGLQPHGLRDAGPAAHLPPGLLSVPGLRPAAHPGRRVRAARRRPLLQGGPRRARQVRGSPRRRRAAGKRHTRGTQRGTRAGEWRTGPPWRRRVRPTSGAHAGQAATPGVFGFGWCRSAGPAGAAQADSGADGAEREAAAHAAHLLRGQPEAGRAHEGAAGRDDGPVAQGHQGLVPEQALQGQEEEPPHEADAAARKGRSSAEPGRPPRRAHGGQQPRAARGQRQPAAARGARVPTSVEGARRVRHAPAGRGPVHAALPAPRQP</sequence>
<feature type="non-terminal residue" evidence="1">
    <location>
        <position position="353"/>
    </location>
</feature>
<accession>A0AC60PFP9</accession>
<proteinExistence type="predicted"/>
<protein>
    <submittedName>
        <fullName evidence="1">Uncharacterized protein</fullName>
    </submittedName>
</protein>
<organism evidence="1 2">
    <name type="scientific">Ixodes persulcatus</name>
    <name type="common">Taiga tick</name>
    <dbReference type="NCBI Taxonomy" id="34615"/>
    <lineage>
        <taxon>Eukaryota</taxon>
        <taxon>Metazoa</taxon>
        <taxon>Ecdysozoa</taxon>
        <taxon>Arthropoda</taxon>
        <taxon>Chelicerata</taxon>
        <taxon>Arachnida</taxon>
        <taxon>Acari</taxon>
        <taxon>Parasitiformes</taxon>
        <taxon>Ixodida</taxon>
        <taxon>Ixodoidea</taxon>
        <taxon>Ixodidae</taxon>
        <taxon>Ixodinae</taxon>
        <taxon>Ixodes</taxon>
    </lineage>
</organism>